<evidence type="ECO:0000313" key="1">
    <source>
        <dbReference type="EMBL" id="NYZ23567.1"/>
    </source>
</evidence>
<comment type="caution">
    <text evidence="1">The sequence shown here is derived from an EMBL/GenBank/DDBJ whole genome shotgun (WGS) entry which is preliminary data.</text>
</comment>
<dbReference type="Proteomes" id="UP000584642">
    <property type="component" value="Unassembled WGS sequence"/>
</dbReference>
<dbReference type="PROSITE" id="PS51257">
    <property type="entry name" value="PROKAR_LIPOPROTEIN"/>
    <property type="match status" value="1"/>
</dbReference>
<name>A0ABX2TGU1_9PROT</name>
<protein>
    <submittedName>
        <fullName evidence="1">Uncharacterized protein</fullName>
    </submittedName>
</protein>
<dbReference type="RefSeq" id="WP_180285342.1">
    <property type="nucleotide sequence ID" value="NZ_JABFDB010000028.1"/>
</dbReference>
<organism evidence="1 2">
    <name type="scientific">Azospirillum oleiclasticum</name>
    <dbReference type="NCBI Taxonomy" id="2735135"/>
    <lineage>
        <taxon>Bacteria</taxon>
        <taxon>Pseudomonadati</taxon>
        <taxon>Pseudomonadota</taxon>
        <taxon>Alphaproteobacteria</taxon>
        <taxon>Rhodospirillales</taxon>
        <taxon>Azospirillaceae</taxon>
        <taxon>Azospirillum</taxon>
    </lineage>
</organism>
<evidence type="ECO:0000313" key="2">
    <source>
        <dbReference type="Proteomes" id="UP000584642"/>
    </source>
</evidence>
<keyword evidence="2" id="KW-1185">Reference proteome</keyword>
<gene>
    <name evidence="1" type="ORF">HND93_28040</name>
</gene>
<reference evidence="1 2" key="1">
    <citation type="submission" date="2020-05" db="EMBL/GenBank/DDBJ databases">
        <title>Azospirillum oleiclasticum sp. nov, a nitrogen-fixing and heavy crude oil-emulsifying bacterium isolated from the crude oil of Yumen Oilfield.</title>
        <authorList>
            <person name="Wu D."/>
            <person name="Cai M."/>
            <person name="Zhang X."/>
        </authorList>
    </citation>
    <scope>NUCLEOTIDE SEQUENCE [LARGE SCALE GENOMIC DNA]</scope>
    <source>
        <strain evidence="1 2">ROY-1-1-2</strain>
    </source>
</reference>
<proteinExistence type="predicted"/>
<sequence>MSIKSVLRVLIGCGALAGCAGTQGVPQFQAYSRAFDEFQAVSNALYDRAAHYERRNKLIALCTQARSEFPPAGIEMRYCRDGTYTSRNFNADEAAYFVADVDPPHVAAQRQLLKIVASFNAALLAYAEGRALEPIQAELRKTAGEVELLVSAVGGTAVPVGAALKALESAVGALVSASSREAFRQILLDQYAVVDKALVMVRDGAGADGSGGASLLFTVMTADLTRAIAGDPLKGAPERALREREDTRLVLSRWVILLDRVRRALRESRDVVAADATALDAAGGLAVTAGEIRASAEATRRALAGL</sequence>
<accession>A0ABX2TGU1</accession>
<dbReference type="EMBL" id="JABFDB010000028">
    <property type="protein sequence ID" value="NYZ23567.1"/>
    <property type="molecule type" value="Genomic_DNA"/>
</dbReference>